<gene>
    <name evidence="1" type="primary">CTU2</name>
    <name evidence="1" type="ORF">H4R21_001113</name>
</gene>
<name>A0ACC1LCQ3_9FUNG</name>
<evidence type="ECO:0000313" key="2">
    <source>
        <dbReference type="Proteomes" id="UP001140087"/>
    </source>
</evidence>
<proteinExistence type="predicted"/>
<dbReference type="EMBL" id="JANBUN010000208">
    <property type="protein sequence ID" value="KAJ2805816.1"/>
    <property type="molecule type" value="Genomic_DNA"/>
</dbReference>
<accession>A0ACC1LCQ3</accession>
<comment type="caution">
    <text evidence="1">The sequence shown here is derived from an EMBL/GenBank/DDBJ whole genome shotgun (WGS) entry which is preliminary data.</text>
</comment>
<reference evidence="1" key="1">
    <citation type="submission" date="2022-07" db="EMBL/GenBank/DDBJ databases">
        <title>Phylogenomic reconstructions and comparative analyses of Kickxellomycotina fungi.</title>
        <authorList>
            <person name="Reynolds N.K."/>
            <person name="Stajich J.E."/>
            <person name="Barry K."/>
            <person name="Grigoriev I.V."/>
            <person name="Crous P."/>
            <person name="Smith M.E."/>
        </authorList>
    </citation>
    <scope>NUCLEOTIDE SEQUENCE</scope>
    <source>
        <strain evidence="1">BCRC 34780</strain>
    </source>
</reference>
<evidence type="ECO:0000313" key="1">
    <source>
        <dbReference type="EMBL" id="KAJ2805816.1"/>
    </source>
</evidence>
<keyword evidence="2" id="KW-1185">Reference proteome</keyword>
<dbReference type="Proteomes" id="UP001140087">
    <property type="component" value="Unassembled WGS sequence"/>
</dbReference>
<organism evidence="1 2">
    <name type="scientific">Coemansia helicoidea</name>
    <dbReference type="NCBI Taxonomy" id="1286919"/>
    <lineage>
        <taxon>Eukaryota</taxon>
        <taxon>Fungi</taxon>
        <taxon>Fungi incertae sedis</taxon>
        <taxon>Zoopagomycota</taxon>
        <taxon>Kickxellomycotina</taxon>
        <taxon>Kickxellomycetes</taxon>
        <taxon>Kickxellales</taxon>
        <taxon>Kickxellaceae</taxon>
        <taxon>Coemansia</taxon>
    </lineage>
</organism>
<sequence length="342" mass="36646">MCDAPAMPAAAPARTRRTLVPNKCVKCKSAQPRVAVRQIRYCKACFVQASVTKFRTAQSKVHRPVGTKTMVAFSGGAASSAMLRLVVDFQNAWRKGTDAEPPYAGLVIGHVDESALFPDVPEDAIRAEAAKTGLVCEIATLEDAFALDTPVLATVARGSDTGSVYAQLVGPADGMSRKARLAALFAGLGSITDKEDMLEIIKTALIADMARRSGCGAVLMGDSATRVAVRAMALTSRGRGFSLPLDVGAEAQWFGRMVVQRPMREFLAKEIAFFNRWTGQQDATVPGFATGLPKSVSIGRLAEAFIVELDRDFASTVSTVCRTLQKLEPREEARTARPCTLC</sequence>
<protein>
    <submittedName>
        <fullName evidence="1">Cytoplasmic tRNA 2-thiolation protein 2</fullName>
    </submittedName>
</protein>